<dbReference type="EMBL" id="VOPL01000010">
    <property type="protein sequence ID" value="TXB65056.1"/>
    <property type="molecule type" value="Genomic_DNA"/>
</dbReference>
<dbReference type="AlphaFoldDB" id="A0A5C6RRL4"/>
<dbReference type="Proteomes" id="UP000321562">
    <property type="component" value="Unassembled WGS sequence"/>
</dbReference>
<accession>A0A5C6RRL4</accession>
<dbReference type="Pfam" id="PF04335">
    <property type="entry name" value="VirB8"/>
    <property type="match status" value="1"/>
</dbReference>
<dbReference type="GO" id="GO:0016020">
    <property type="term" value="C:membrane"/>
    <property type="evidence" value="ECO:0007669"/>
    <property type="project" value="UniProtKB-SubCell"/>
</dbReference>
<dbReference type="InterPro" id="IPR032710">
    <property type="entry name" value="NTF2-like_dom_sf"/>
</dbReference>
<feature type="transmembrane region" description="Helical" evidence="5">
    <location>
        <begin position="28"/>
        <end position="50"/>
    </location>
</feature>
<dbReference type="CDD" id="cd16424">
    <property type="entry name" value="VirB8"/>
    <property type="match status" value="1"/>
</dbReference>
<dbReference type="OrthoDB" id="7366154at2"/>
<evidence type="ECO:0000256" key="5">
    <source>
        <dbReference type="SAM" id="Phobius"/>
    </source>
</evidence>
<gene>
    <name evidence="7" type="ORF">FQV27_17325</name>
</gene>
<dbReference type="InterPro" id="IPR007430">
    <property type="entry name" value="VirB8"/>
</dbReference>
<dbReference type="Gene3D" id="3.10.450.230">
    <property type="entry name" value="VirB8 protein"/>
    <property type="match status" value="1"/>
</dbReference>
<evidence type="ECO:0000256" key="1">
    <source>
        <dbReference type="ARBA" id="ARBA00004167"/>
    </source>
</evidence>
<evidence type="ECO:0000256" key="3">
    <source>
        <dbReference type="ARBA" id="ARBA00022989"/>
    </source>
</evidence>
<evidence type="ECO:0000256" key="2">
    <source>
        <dbReference type="ARBA" id="ARBA00022692"/>
    </source>
</evidence>
<keyword evidence="8" id="KW-1185">Reference proteome</keyword>
<keyword evidence="4 5" id="KW-0472">Membrane</keyword>
<evidence type="ECO:0000313" key="7">
    <source>
        <dbReference type="EMBL" id="TXB65056.1"/>
    </source>
</evidence>
<keyword evidence="3 5" id="KW-1133">Transmembrane helix</keyword>
<feature type="domain" description="Bacterial virulence protein VirB8" evidence="6">
    <location>
        <begin position="14"/>
        <end position="218"/>
    </location>
</feature>
<sequence length="228" mass="25512">MMTDRVSEQRTILESELIFGARRSLRTAWGVAIFSSLIAVGELTALVMLLPLKETQAYLTIVDRDTGIAERAVEIENASIEHADAVKQSLVFNYVMDRETYDANDNERRILKVYRQSAGIAQQSVRALWTEGNADYPPDLYGATGKISIEVLSVNPIDEDTAQVRFTKTLSRPGEDDRIGNFYATVTYQFVPTQQSAVELVWENPFGFTVTDYRVTAESLEAQQEGGN</sequence>
<evidence type="ECO:0000259" key="6">
    <source>
        <dbReference type="Pfam" id="PF04335"/>
    </source>
</evidence>
<dbReference type="SUPFAM" id="SSF54427">
    <property type="entry name" value="NTF2-like"/>
    <property type="match status" value="1"/>
</dbReference>
<organism evidence="7 8">
    <name type="scientific">Paracoccus aurantiacus</name>
    <dbReference type="NCBI Taxonomy" id="2599412"/>
    <lineage>
        <taxon>Bacteria</taxon>
        <taxon>Pseudomonadati</taxon>
        <taxon>Pseudomonadota</taxon>
        <taxon>Alphaproteobacteria</taxon>
        <taxon>Rhodobacterales</taxon>
        <taxon>Paracoccaceae</taxon>
        <taxon>Paracoccus</taxon>
    </lineage>
</organism>
<comment type="caution">
    <text evidence="7">The sequence shown here is derived from an EMBL/GenBank/DDBJ whole genome shotgun (WGS) entry which is preliminary data.</text>
</comment>
<name>A0A5C6RRL4_9RHOB</name>
<comment type="subcellular location">
    <subcellularLocation>
        <location evidence="1">Membrane</location>
        <topology evidence="1">Single-pass membrane protein</topology>
    </subcellularLocation>
</comment>
<protein>
    <submittedName>
        <fullName evidence="7">Type IV secretion system protein</fullName>
    </submittedName>
</protein>
<keyword evidence="2 5" id="KW-0812">Transmembrane</keyword>
<reference evidence="7 8" key="1">
    <citation type="submission" date="2019-08" db="EMBL/GenBank/DDBJ databases">
        <authorList>
            <person name="Ye J."/>
        </authorList>
    </citation>
    <scope>NUCLEOTIDE SEQUENCE [LARGE SCALE GENOMIC DNA]</scope>
    <source>
        <strain evidence="7 8">TK008</strain>
    </source>
</reference>
<evidence type="ECO:0000313" key="8">
    <source>
        <dbReference type="Proteomes" id="UP000321562"/>
    </source>
</evidence>
<proteinExistence type="predicted"/>
<evidence type="ECO:0000256" key="4">
    <source>
        <dbReference type="ARBA" id="ARBA00023136"/>
    </source>
</evidence>
<dbReference type="RefSeq" id="WP_090525150.1">
    <property type="nucleotide sequence ID" value="NZ_JBHUFH010000005.1"/>
</dbReference>